<comment type="caution">
    <text evidence="2">The sequence shown here is derived from an EMBL/GenBank/DDBJ whole genome shotgun (WGS) entry which is preliminary data.</text>
</comment>
<dbReference type="Proteomes" id="UP001301958">
    <property type="component" value="Unassembled WGS sequence"/>
</dbReference>
<organism evidence="2 3">
    <name type="scientific">Podospora fimiseda</name>
    <dbReference type="NCBI Taxonomy" id="252190"/>
    <lineage>
        <taxon>Eukaryota</taxon>
        <taxon>Fungi</taxon>
        <taxon>Dikarya</taxon>
        <taxon>Ascomycota</taxon>
        <taxon>Pezizomycotina</taxon>
        <taxon>Sordariomycetes</taxon>
        <taxon>Sordariomycetidae</taxon>
        <taxon>Sordariales</taxon>
        <taxon>Podosporaceae</taxon>
        <taxon>Podospora</taxon>
    </lineage>
</organism>
<evidence type="ECO:0000313" key="2">
    <source>
        <dbReference type="EMBL" id="KAK4220500.1"/>
    </source>
</evidence>
<dbReference type="Pfam" id="PF24476">
    <property type="entry name" value="DUF7580"/>
    <property type="match status" value="1"/>
</dbReference>
<gene>
    <name evidence="2" type="ORF">QBC38DRAFT_505689</name>
</gene>
<feature type="domain" description="DUF7580" evidence="1">
    <location>
        <begin position="150"/>
        <end position="302"/>
    </location>
</feature>
<evidence type="ECO:0000259" key="1">
    <source>
        <dbReference type="Pfam" id="PF24476"/>
    </source>
</evidence>
<evidence type="ECO:0000313" key="3">
    <source>
        <dbReference type="Proteomes" id="UP001301958"/>
    </source>
</evidence>
<dbReference type="EMBL" id="MU865753">
    <property type="protein sequence ID" value="KAK4220500.1"/>
    <property type="molecule type" value="Genomic_DNA"/>
</dbReference>
<reference evidence="2" key="1">
    <citation type="journal article" date="2023" name="Mol. Phylogenet. Evol.">
        <title>Genome-scale phylogeny and comparative genomics of the fungal order Sordariales.</title>
        <authorList>
            <person name="Hensen N."/>
            <person name="Bonometti L."/>
            <person name="Westerberg I."/>
            <person name="Brannstrom I.O."/>
            <person name="Guillou S."/>
            <person name="Cros-Aarteil S."/>
            <person name="Calhoun S."/>
            <person name="Haridas S."/>
            <person name="Kuo A."/>
            <person name="Mondo S."/>
            <person name="Pangilinan J."/>
            <person name="Riley R."/>
            <person name="LaButti K."/>
            <person name="Andreopoulos B."/>
            <person name="Lipzen A."/>
            <person name="Chen C."/>
            <person name="Yan M."/>
            <person name="Daum C."/>
            <person name="Ng V."/>
            <person name="Clum A."/>
            <person name="Steindorff A."/>
            <person name="Ohm R.A."/>
            <person name="Martin F."/>
            <person name="Silar P."/>
            <person name="Natvig D.O."/>
            <person name="Lalanne C."/>
            <person name="Gautier V."/>
            <person name="Ament-Velasquez S.L."/>
            <person name="Kruys A."/>
            <person name="Hutchinson M.I."/>
            <person name="Powell A.J."/>
            <person name="Barry K."/>
            <person name="Miller A.N."/>
            <person name="Grigoriev I.V."/>
            <person name="Debuchy R."/>
            <person name="Gladieux P."/>
            <person name="Hiltunen Thoren M."/>
            <person name="Johannesson H."/>
        </authorList>
    </citation>
    <scope>NUCLEOTIDE SEQUENCE</scope>
    <source>
        <strain evidence="2">CBS 990.96</strain>
    </source>
</reference>
<accession>A0AAN6YL37</accession>
<feature type="non-terminal residue" evidence="2">
    <location>
        <position position="313"/>
    </location>
</feature>
<dbReference type="AlphaFoldDB" id="A0AAN6YL37"/>
<proteinExistence type="predicted"/>
<keyword evidence="3" id="KW-1185">Reference proteome</keyword>
<name>A0AAN6YL37_9PEZI</name>
<sequence length="313" mass="35525">MADFPALDTIKTIQEIATVMRSCEKDGRLKAFYIDVEAYCILIQAHCRYANLPRILPLRSLETLFERGAIESLTNETFRKLKQDWDILRAYTWTFGGLQDRDSFIRSIAVCEEELRAACSEDKPDGIADEKGSYGLTNADGPSYAVWHAAQSILKALTACKNCYCIPAHNFGARLCLGTYRKPTLNANKDNTGDHEINFDMFLSLEQDWHEARVHTAREITVKFSTGGGEQPNLTQTNAERAKERAMKINKLCEPITKHKTKTEYRLELKVKNDQLFKLQSERSTSLIDKTKEPVTLQQVVTTCTRGGYRLQG</sequence>
<dbReference type="InterPro" id="IPR056002">
    <property type="entry name" value="DUF7580"/>
</dbReference>
<protein>
    <recommendedName>
        <fullName evidence="1">DUF7580 domain-containing protein</fullName>
    </recommendedName>
</protein>
<reference evidence="2" key="2">
    <citation type="submission" date="2023-05" db="EMBL/GenBank/DDBJ databases">
        <authorList>
            <consortium name="Lawrence Berkeley National Laboratory"/>
            <person name="Steindorff A."/>
            <person name="Hensen N."/>
            <person name="Bonometti L."/>
            <person name="Westerberg I."/>
            <person name="Brannstrom I.O."/>
            <person name="Guillou S."/>
            <person name="Cros-Aarteil S."/>
            <person name="Calhoun S."/>
            <person name="Haridas S."/>
            <person name="Kuo A."/>
            <person name="Mondo S."/>
            <person name="Pangilinan J."/>
            <person name="Riley R."/>
            <person name="Labutti K."/>
            <person name="Andreopoulos B."/>
            <person name="Lipzen A."/>
            <person name="Chen C."/>
            <person name="Yanf M."/>
            <person name="Daum C."/>
            <person name="Ng V."/>
            <person name="Clum A."/>
            <person name="Ohm R."/>
            <person name="Martin F."/>
            <person name="Silar P."/>
            <person name="Natvig D."/>
            <person name="Lalanne C."/>
            <person name="Gautier V."/>
            <person name="Ament-Velasquez S.L."/>
            <person name="Kruys A."/>
            <person name="Hutchinson M.I."/>
            <person name="Powell A.J."/>
            <person name="Barry K."/>
            <person name="Miller A.N."/>
            <person name="Grigoriev I.V."/>
            <person name="Debuchy R."/>
            <person name="Gladieux P."/>
            <person name="Thoren M.H."/>
            <person name="Johannesson H."/>
        </authorList>
    </citation>
    <scope>NUCLEOTIDE SEQUENCE</scope>
    <source>
        <strain evidence="2">CBS 990.96</strain>
    </source>
</reference>